<sequence length="345" mass="34981">MPASLTAAVVLLVALVAVAVLGPFALRAAKLRLATAPRAGAVVILLAGFAFSAAVVAVPPMLAWSVGGPSVIPGAAGRVCQQCLVAANPFSAQQPIPAGVPGAVFVGASVLLVAAIAVSVVREFLVQRSVCRRLPVRWRDHDGSSFTLDGVTVRVVEAPFVIAFSLPSGCGGVAVSRGALEALNPSELRAVIAHEAAHVERGHHRLATLAVGVSAPLRWIPFVAACRTAVLELLEIDADARALRRVETSTLVSALVTLQNAAAVHGEGAPEPVRASSALFVLGSARGGRKVTGRSTRIASLLGTEGPQRVWSTARLAALITPAAAMGAGVHVAGGVALLSGCAVL</sequence>
<feature type="transmembrane region" description="Helical" evidence="11">
    <location>
        <begin position="103"/>
        <end position="125"/>
    </location>
</feature>
<evidence type="ECO:0000256" key="6">
    <source>
        <dbReference type="ARBA" id="ARBA00022833"/>
    </source>
</evidence>
<evidence type="ECO:0000256" key="2">
    <source>
        <dbReference type="ARBA" id="ARBA00022670"/>
    </source>
</evidence>
<gene>
    <name evidence="13" type="ORF">K8V08_08380</name>
</gene>
<evidence type="ECO:0000256" key="9">
    <source>
        <dbReference type="ARBA" id="ARBA00023136"/>
    </source>
</evidence>
<reference evidence="13" key="1">
    <citation type="journal article" date="2021" name="PeerJ">
        <title>Extensive microbial diversity within the chicken gut microbiome revealed by metagenomics and culture.</title>
        <authorList>
            <person name="Gilroy R."/>
            <person name="Ravi A."/>
            <person name="Getino M."/>
            <person name="Pursley I."/>
            <person name="Horton D.L."/>
            <person name="Alikhan N.F."/>
            <person name="Baker D."/>
            <person name="Gharbi K."/>
            <person name="Hall N."/>
            <person name="Watson M."/>
            <person name="Adriaenssens E.M."/>
            <person name="Foster-Nyarko E."/>
            <person name="Jarju S."/>
            <person name="Secka A."/>
            <person name="Antonio M."/>
            <person name="Oren A."/>
            <person name="Chaudhuri R.R."/>
            <person name="La Ragione R."/>
            <person name="Hildebrand F."/>
            <person name="Pallen M.J."/>
        </authorList>
    </citation>
    <scope>NUCLEOTIDE SEQUENCE</scope>
    <source>
        <strain evidence="13">ChiGjej5B5-7349</strain>
    </source>
</reference>
<keyword evidence="3 11" id="KW-0812">Transmembrane</keyword>
<dbReference type="EC" id="3.4.24.-" evidence="13"/>
<accession>A0A921SP20</accession>
<keyword evidence="4" id="KW-0479">Metal-binding</keyword>
<evidence type="ECO:0000313" key="14">
    <source>
        <dbReference type="Proteomes" id="UP000784435"/>
    </source>
</evidence>
<proteinExistence type="inferred from homology"/>
<feature type="transmembrane region" description="Helical" evidence="11">
    <location>
        <begin position="6"/>
        <end position="26"/>
    </location>
</feature>
<evidence type="ECO:0000256" key="4">
    <source>
        <dbReference type="ARBA" id="ARBA00022723"/>
    </source>
</evidence>
<reference evidence="13" key="2">
    <citation type="submission" date="2021-09" db="EMBL/GenBank/DDBJ databases">
        <authorList>
            <person name="Gilroy R."/>
        </authorList>
    </citation>
    <scope>NUCLEOTIDE SEQUENCE</scope>
    <source>
        <strain evidence="13">ChiGjej5B5-7349</strain>
    </source>
</reference>
<keyword evidence="2 10" id="KW-0645">Protease</keyword>
<evidence type="ECO:0000256" key="7">
    <source>
        <dbReference type="ARBA" id="ARBA00022989"/>
    </source>
</evidence>
<dbReference type="GO" id="GO:0046872">
    <property type="term" value="F:metal ion binding"/>
    <property type="evidence" value="ECO:0007669"/>
    <property type="project" value="UniProtKB-KW"/>
</dbReference>
<keyword evidence="6 10" id="KW-0862">Zinc</keyword>
<keyword evidence="1" id="KW-1003">Cell membrane</keyword>
<comment type="similarity">
    <text evidence="10">Belongs to the peptidase M48 family.</text>
</comment>
<dbReference type="Pfam" id="PF01435">
    <property type="entry name" value="Peptidase_M48"/>
    <property type="match status" value="1"/>
</dbReference>
<name>A0A921SP20_9MICO</name>
<dbReference type="Proteomes" id="UP000784435">
    <property type="component" value="Unassembled WGS sequence"/>
</dbReference>
<evidence type="ECO:0000256" key="11">
    <source>
        <dbReference type="SAM" id="Phobius"/>
    </source>
</evidence>
<keyword evidence="9 11" id="KW-0472">Membrane</keyword>
<evidence type="ECO:0000259" key="12">
    <source>
        <dbReference type="Pfam" id="PF01435"/>
    </source>
</evidence>
<comment type="caution">
    <text evidence="13">The sequence shown here is derived from an EMBL/GenBank/DDBJ whole genome shotgun (WGS) entry which is preliminary data.</text>
</comment>
<dbReference type="InterPro" id="IPR001915">
    <property type="entry name" value="Peptidase_M48"/>
</dbReference>
<keyword evidence="7 11" id="KW-1133">Transmembrane helix</keyword>
<dbReference type="AlphaFoldDB" id="A0A921SP20"/>
<dbReference type="Gene3D" id="3.30.2010.10">
    <property type="entry name" value="Metalloproteases ('zincins'), catalytic domain"/>
    <property type="match status" value="1"/>
</dbReference>
<dbReference type="GO" id="GO:0004222">
    <property type="term" value="F:metalloendopeptidase activity"/>
    <property type="evidence" value="ECO:0007669"/>
    <property type="project" value="InterPro"/>
</dbReference>
<dbReference type="InterPro" id="IPR050083">
    <property type="entry name" value="HtpX_protease"/>
</dbReference>
<dbReference type="PANTHER" id="PTHR43221">
    <property type="entry name" value="PROTEASE HTPX"/>
    <property type="match status" value="1"/>
</dbReference>
<evidence type="ECO:0000256" key="10">
    <source>
        <dbReference type="RuleBase" id="RU003983"/>
    </source>
</evidence>
<organism evidence="13 14">
    <name type="scientific">Brevibacterium senegalense</name>
    <dbReference type="NCBI Taxonomy" id="1033736"/>
    <lineage>
        <taxon>Bacteria</taxon>
        <taxon>Bacillati</taxon>
        <taxon>Actinomycetota</taxon>
        <taxon>Actinomycetes</taxon>
        <taxon>Micrococcales</taxon>
        <taxon>Brevibacteriaceae</taxon>
        <taxon>Brevibacterium</taxon>
    </lineage>
</organism>
<feature type="transmembrane region" description="Helical" evidence="11">
    <location>
        <begin position="38"/>
        <end position="58"/>
    </location>
</feature>
<evidence type="ECO:0000256" key="1">
    <source>
        <dbReference type="ARBA" id="ARBA00022475"/>
    </source>
</evidence>
<evidence type="ECO:0000256" key="3">
    <source>
        <dbReference type="ARBA" id="ARBA00022692"/>
    </source>
</evidence>
<dbReference type="CDD" id="cd07326">
    <property type="entry name" value="M56_BlaR1_MecR1_like"/>
    <property type="match status" value="1"/>
</dbReference>
<keyword evidence="5 10" id="KW-0378">Hydrolase</keyword>
<evidence type="ECO:0000313" key="13">
    <source>
        <dbReference type="EMBL" id="HJG80413.1"/>
    </source>
</evidence>
<evidence type="ECO:0000256" key="5">
    <source>
        <dbReference type="ARBA" id="ARBA00022801"/>
    </source>
</evidence>
<dbReference type="EMBL" id="DYUK01000180">
    <property type="protein sequence ID" value="HJG80413.1"/>
    <property type="molecule type" value="Genomic_DNA"/>
</dbReference>
<dbReference type="PANTHER" id="PTHR43221:SF2">
    <property type="entry name" value="PROTEASE HTPX HOMOLOG"/>
    <property type="match status" value="1"/>
</dbReference>
<protein>
    <submittedName>
        <fullName evidence="13">M48 family metalloprotease</fullName>
        <ecNumber evidence="13">3.4.24.-</ecNumber>
    </submittedName>
</protein>
<keyword evidence="8 10" id="KW-0482">Metalloprotease</keyword>
<comment type="cofactor">
    <cofactor evidence="10">
        <name>Zn(2+)</name>
        <dbReference type="ChEBI" id="CHEBI:29105"/>
    </cofactor>
    <text evidence="10">Binds 1 zinc ion per subunit.</text>
</comment>
<dbReference type="GO" id="GO:0006508">
    <property type="term" value="P:proteolysis"/>
    <property type="evidence" value="ECO:0007669"/>
    <property type="project" value="UniProtKB-KW"/>
</dbReference>
<feature type="domain" description="Peptidase M48" evidence="12">
    <location>
        <begin position="152"/>
        <end position="214"/>
    </location>
</feature>
<evidence type="ECO:0000256" key="8">
    <source>
        <dbReference type="ARBA" id="ARBA00023049"/>
    </source>
</evidence>